<protein>
    <recommendedName>
        <fullName evidence="5">Cellulose synthase</fullName>
    </recommendedName>
</protein>
<evidence type="ECO:0000313" key="1">
    <source>
        <dbReference type="EMBL" id="MEA5123986.1"/>
    </source>
</evidence>
<reference evidence="2 3" key="1">
    <citation type="submission" date="2016-05" db="EMBL/GenBank/DDBJ databases">
        <title>Pathogenic, phenotypic and molecular characterisation of Xanthomonas nasturtii sp. nov. and Xanthomonas floridensis sp. nov., new species of Xanthomonas associated with watercress production in Florida.</title>
        <authorList>
            <person name="Vicente J.G."/>
            <person name="Rothwell S."/>
            <person name="Holub E.B."/>
            <person name="Studholme D.J."/>
        </authorList>
    </citation>
    <scope>NUCLEOTIDE SEQUENCE [LARGE SCALE GENOMIC DNA]</scope>
    <source>
        <strain evidence="2 3">WHRI 8848</strain>
    </source>
</reference>
<reference evidence="1 4" key="2">
    <citation type="submission" date="2023-12" db="EMBL/GenBank/DDBJ databases">
        <title>Genome sequencing of Xanthomonas floridensis.</title>
        <authorList>
            <person name="Greer S."/>
            <person name="Harrison J."/>
            <person name="Grant M."/>
            <person name="Vicente J."/>
            <person name="Studholme D."/>
        </authorList>
    </citation>
    <scope>NUCLEOTIDE SEQUENCE [LARGE SCALE GENOMIC DNA]</scope>
    <source>
        <strain evidence="1 4">WHRI 8848</strain>
    </source>
</reference>
<dbReference type="AlphaFoldDB" id="A0A1A9M632"/>
<dbReference type="EMBL" id="LXNG01000057">
    <property type="protein sequence ID" value="OAG65461.1"/>
    <property type="molecule type" value="Genomic_DNA"/>
</dbReference>
<dbReference type="STRING" id="1843580.A7D17_08430"/>
<dbReference type="InterPro" id="IPR038470">
    <property type="entry name" value="Cellsynth_D_sf"/>
</dbReference>
<accession>A0A1A9M632</accession>
<dbReference type="Gene3D" id="3.30.70.2590">
    <property type="match status" value="1"/>
</dbReference>
<evidence type="ECO:0000313" key="2">
    <source>
        <dbReference type="EMBL" id="OAG65461.1"/>
    </source>
</evidence>
<comment type="caution">
    <text evidence="2">The sequence shown here is derived from an EMBL/GenBank/DDBJ whole genome shotgun (WGS) entry which is preliminary data.</text>
</comment>
<evidence type="ECO:0000313" key="3">
    <source>
        <dbReference type="Proteomes" id="UP000077659"/>
    </source>
</evidence>
<organism evidence="2 3">
    <name type="scientific">Xanthomonas floridensis</name>
    <dbReference type="NCBI Taxonomy" id="1843580"/>
    <lineage>
        <taxon>Bacteria</taxon>
        <taxon>Pseudomonadati</taxon>
        <taxon>Pseudomonadota</taxon>
        <taxon>Gammaproteobacteria</taxon>
        <taxon>Lysobacterales</taxon>
        <taxon>Lysobacteraceae</taxon>
        <taxon>Xanthomonas</taxon>
    </lineage>
</organism>
<sequence length="151" mass="16754">MPALDPLSLYRTRSCSRQWLGFVRAMAEEFGAELPEHDLATLMARIGRRFAREHRLAPCTTLDEVQQAANTIWDGCDWGQCVMDEHADHVQIRHGGAPLGVALDGAAWSDGFLQGVYEGWFQQLGMLAGLEVQTVPGETVDLRQFVLARTA</sequence>
<dbReference type="EMBL" id="JAYFSO010000009">
    <property type="protein sequence ID" value="MEA5123986.1"/>
    <property type="molecule type" value="Genomic_DNA"/>
</dbReference>
<dbReference type="GO" id="GO:0030244">
    <property type="term" value="P:cellulose biosynthetic process"/>
    <property type="evidence" value="ECO:0007669"/>
    <property type="project" value="InterPro"/>
</dbReference>
<gene>
    <name evidence="2" type="ORF">A7D17_08430</name>
    <name evidence="1" type="ORF">VB146_08955</name>
</gene>
<proteinExistence type="predicted"/>
<dbReference type="OrthoDB" id="6078279at2"/>
<evidence type="ECO:0008006" key="5">
    <source>
        <dbReference type="Google" id="ProtNLM"/>
    </source>
</evidence>
<dbReference type="InterPro" id="IPR022798">
    <property type="entry name" value="BcsD_bac"/>
</dbReference>
<dbReference type="Pfam" id="PF03500">
    <property type="entry name" value="Cellsynth_D"/>
    <property type="match status" value="1"/>
</dbReference>
<keyword evidence="4" id="KW-1185">Reference proteome</keyword>
<dbReference type="RefSeq" id="WP_064510911.1">
    <property type="nucleotide sequence ID" value="NZ_JAYFSN010000008.1"/>
</dbReference>
<name>A0A1A9M632_9XANT</name>
<evidence type="ECO:0000313" key="4">
    <source>
        <dbReference type="Proteomes" id="UP001303614"/>
    </source>
</evidence>
<dbReference type="Proteomes" id="UP001303614">
    <property type="component" value="Unassembled WGS sequence"/>
</dbReference>
<dbReference type="Proteomes" id="UP000077659">
    <property type="component" value="Unassembled WGS sequence"/>
</dbReference>